<name>A0ABD1Z513_9MARC</name>
<dbReference type="EMBL" id="JBHFFA010000002">
    <property type="protein sequence ID" value="KAL2642751.1"/>
    <property type="molecule type" value="Genomic_DNA"/>
</dbReference>
<comment type="caution">
    <text evidence="2">The sequence shown here is derived from an EMBL/GenBank/DDBJ whole genome shotgun (WGS) entry which is preliminary data.</text>
</comment>
<evidence type="ECO:0000313" key="2">
    <source>
        <dbReference type="EMBL" id="KAL2642751.1"/>
    </source>
</evidence>
<evidence type="ECO:0000256" key="1">
    <source>
        <dbReference type="SAM" id="MobiDB-lite"/>
    </source>
</evidence>
<dbReference type="Proteomes" id="UP001605036">
    <property type="component" value="Unassembled WGS sequence"/>
</dbReference>
<accession>A0ABD1Z513</accession>
<proteinExistence type="predicted"/>
<gene>
    <name evidence="2" type="ORF">R1flu_010338</name>
</gene>
<evidence type="ECO:0000313" key="3">
    <source>
        <dbReference type="Proteomes" id="UP001605036"/>
    </source>
</evidence>
<organism evidence="2 3">
    <name type="scientific">Riccia fluitans</name>
    <dbReference type="NCBI Taxonomy" id="41844"/>
    <lineage>
        <taxon>Eukaryota</taxon>
        <taxon>Viridiplantae</taxon>
        <taxon>Streptophyta</taxon>
        <taxon>Embryophyta</taxon>
        <taxon>Marchantiophyta</taxon>
        <taxon>Marchantiopsida</taxon>
        <taxon>Marchantiidae</taxon>
        <taxon>Marchantiales</taxon>
        <taxon>Ricciaceae</taxon>
        <taxon>Riccia</taxon>
    </lineage>
</organism>
<feature type="region of interest" description="Disordered" evidence="1">
    <location>
        <begin position="116"/>
        <end position="147"/>
    </location>
</feature>
<keyword evidence="3" id="KW-1185">Reference proteome</keyword>
<protein>
    <submittedName>
        <fullName evidence="2">Uncharacterized protein</fullName>
    </submittedName>
</protein>
<feature type="compositionally biased region" description="Basic and acidic residues" evidence="1">
    <location>
        <begin position="1"/>
        <end position="36"/>
    </location>
</feature>
<feature type="region of interest" description="Disordered" evidence="1">
    <location>
        <begin position="1"/>
        <end position="38"/>
    </location>
</feature>
<reference evidence="2 3" key="1">
    <citation type="submission" date="2024-09" db="EMBL/GenBank/DDBJ databases">
        <title>Chromosome-scale assembly of Riccia fluitans.</title>
        <authorList>
            <person name="Paukszto L."/>
            <person name="Sawicki J."/>
            <person name="Karawczyk K."/>
            <person name="Piernik-Szablinska J."/>
            <person name="Szczecinska M."/>
            <person name="Mazdziarz M."/>
        </authorList>
    </citation>
    <scope>NUCLEOTIDE SEQUENCE [LARGE SCALE GENOMIC DNA]</scope>
    <source>
        <strain evidence="2">Rf_01</strain>
        <tissue evidence="2">Aerial parts of the thallus</tissue>
    </source>
</reference>
<sequence length="147" mass="16487">MVSVEVRSRTASAEKRKEETEKNDKHHQAERKEKMKGIIWESEAEDSCRSQRKLVSKRNKRGMMSEMAGNGKSQVALMQGLLGWPWGGTEQCAGGGIDSIILAERTWSLIVGAENRRDRPTHCRGEKGEGDENKTLSHKPKAEGRIL</sequence>
<dbReference type="AlphaFoldDB" id="A0ABD1Z513"/>